<reference evidence="3" key="2">
    <citation type="submission" date="2019-09" db="UniProtKB">
        <authorList>
            <consortium name="WormBaseParasite"/>
        </authorList>
    </citation>
    <scope>IDENTIFICATION</scope>
</reference>
<dbReference type="AlphaFoldDB" id="A0A183GUV5"/>
<gene>
    <name evidence="1" type="ORF">HPBE_LOCUS26474</name>
</gene>
<evidence type="ECO:0000313" key="1">
    <source>
        <dbReference type="EMBL" id="VDP57756.1"/>
    </source>
</evidence>
<dbReference type="EMBL" id="UZAH01040048">
    <property type="protein sequence ID" value="VDP57756.1"/>
    <property type="molecule type" value="Genomic_DNA"/>
</dbReference>
<dbReference type="Proteomes" id="UP000050761">
    <property type="component" value="Unassembled WGS sequence"/>
</dbReference>
<dbReference type="WBParaSite" id="HPBE_0002647501-mRNA-1">
    <property type="protein sequence ID" value="HPBE_0002647501-mRNA-1"/>
    <property type="gene ID" value="HPBE_0002647501"/>
</dbReference>
<evidence type="ECO:0000313" key="3">
    <source>
        <dbReference type="WBParaSite" id="HPBE_0002647501-mRNA-1"/>
    </source>
</evidence>
<proteinExistence type="predicted"/>
<reference evidence="1 2" key="1">
    <citation type="submission" date="2018-11" db="EMBL/GenBank/DDBJ databases">
        <authorList>
            <consortium name="Pathogen Informatics"/>
        </authorList>
    </citation>
    <scope>NUCLEOTIDE SEQUENCE [LARGE SCALE GENOMIC DNA]</scope>
</reference>
<name>A0A183GUV5_HELPZ</name>
<dbReference type="OrthoDB" id="5814528at2759"/>
<keyword evidence="2" id="KW-1185">Reference proteome</keyword>
<organism evidence="2 3">
    <name type="scientific">Heligmosomoides polygyrus</name>
    <name type="common">Parasitic roundworm</name>
    <dbReference type="NCBI Taxonomy" id="6339"/>
    <lineage>
        <taxon>Eukaryota</taxon>
        <taxon>Metazoa</taxon>
        <taxon>Ecdysozoa</taxon>
        <taxon>Nematoda</taxon>
        <taxon>Chromadorea</taxon>
        <taxon>Rhabditida</taxon>
        <taxon>Rhabditina</taxon>
        <taxon>Rhabditomorpha</taxon>
        <taxon>Strongyloidea</taxon>
        <taxon>Heligmosomidae</taxon>
        <taxon>Heligmosomoides</taxon>
    </lineage>
</organism>
<evidence type="ECO:0000313" key="2">
    <source>
        <dbReference type="Proteomes" id="UP000050761"/>
    </source>
</evidence>
<accession>A0A183GUV5</accession>
<sequence length="117" mass="12204">MEPPAAQTTQMSCVSGQWITTINGVQTVVQQQACYLFSCTLCPAVIGGTGVTVTIGYNPTTWCKLYTLSGCANGYRVATVTGSRTITGPLTCDALLRWGSGSFNGNVGQAVTVNCVL</sequence>
<protein>
    <submittedName>
        <fullName evidence="3">C6 domain-containing protein</fullName>
    </submittedName>
</protein>
<accession>A0A3P8IRW6</accession>